<gene>
    <name evidence="4" type="ordered locus">Ththe16_1503</name>
</gene>
<dbReference type="Gene3D" id="2.60.40.790">
    <property type="match status" value="1"/>
</dbReference>
<dbReference type="PROSITE" id="PS01031">
    <property type="entry name" value="SHSP"/>
    <property type="match status" value="1"/>
</dbReference>
<sequence length="145" mass="16671">MVKEVMEMLRFDPFRELEELQERLARAFAPQAQGGPRVYAPPVDVWEDEEGLHLLVYLPGVEPEKVEVVAEEGVLSVKAERPFEKKENVAYHRLEGTYGTFARSFNVPSTYDLSRVQARFRHGVLHLLVPRAEATKPKRIQVQVE</sequence>
<protein>
    <submittedName>
        <fullName evidence="4">Heat shock protein Hsp20</fullName>
    </submittedName>
</protein>
<dbReference type="InterPro" id="IPR031107">
    <property type="entry name" value="Small_HSP"/>
</dbReference>
<reference evidence="4 5" key="1">
    <citation type="submission" date="2011-05" db="EMBL/GenBank/DDBJ databases">
        <title>Complete sequence of chromosome of Thermus thermophilus SG0.5JP17-16.</title>
        <authorList>
            <consortium name="US DOE Joint Genome Institute"/>
            <person name="Lucas S."/>
            <person name="Han J."/>
            <person name="Lapidus A."/>
            <person name="Cheng J.-F."/>
            <person name="Goodwin L."/>
            <person name="Pitluck S."/>
            <person name="Peters L."/>
            <person name="Mikhailova N."/>
            <person name="Teshima H."/>
            <person name="Han C."/>
            <person name="Tapia R."/>
            <person name="Land M."/>
            <person name="Hauser L."/>
            <person name="Kyrpides N."/>
            <person name="Ivanova N."/>
            <person name="Pagani I."/>
            <person name="Allgaier M."/>
            <person name="Hugenholtz P."/>
            <person name="Singer S."/>
            <person name="Gladden J."/>
            <person name="Woyke T."/>
        </authorList>
    </citation>
    <scope>NUCLEOTIDE SEQUENCE [LARGE SCALE GENOMIC DNA]</scope>
    <source>
        <strain evidence="4 5">SG0.5JP17-16</strain>
    </source>
</reference>
<dbReference type="CDD" id="cd06464">
    <property type="entry name" value="ACD_sHsps-like"/>
    <property type="match status" value="1"/>
</dbReference>
<dbReference type="KEGG" id="tts:Ththe16_1503"/>
<evidence type="ECO:0000313" key="5">
    <source>
        <dbReference type="Proteomes" id="UP000009233"/>
    </source>
</evidence>
<dbReference type="EMBL" id="CP002777">
    <property type="protein sequence ID" value="AEG33902.1"/>
    <property type="molecule type" value="Genomic_DNA"/>
</dbReference>
<dbReference type="InterPro" id="IPR008978">
    <property type="entry name" value="HSP20-like_chaperone"/>
</dbReference>
<name>F6DDH6_THETG</name>
<dbReference type="SUPFAM" id="SSF49764">
    <property type="entry name" value="HSP20-like chaperones"/>
    <property type="match status" value="1"/>
</dbReference>
<organism evidence="4 5">
    <name type="scientific">Thermus thermophilus (strain SG0.5JP17-16)</name>
    <dbReference type="NCBI Taxonomy" id="762633"/>
    <lineage>
        <taxon>Bacteria</taxon>
        <taxon>Thermotogati</taxon>
        <taxon>Deinococcota</taxon>
        <taxon>Deinococci</taxon>
        <taxon>Thermales</taxon>
        <taxon>Thermaceae</taxon>
        <taxon>Thermus</taxon>
    </lineage>
</organism>
<dbReference type="PANTHER" id="PTHR11527">
    <property type="entry name" value="HEAT-SHOCK PROTEIN 20 FAMILY MEMBER"/>
    <property type="match status" value="1"/>
</dbReference>
<keyword evidence="4" id="KW-0346">Stress response</keyword>
<proteinExistence type="inferred from homology"/>
<dbReference type="InterPro" id="IPR002068">
    <property type="entry name" value="A-crystallin/Hsp20_dom"/>
</dbReference>
<feature type="domain" description="SHSP" evidence="3">
    <location>
        <begin position="34"/>
        <end position="145"/>
    </location>
</feature>
<comment type="similarity">
    <text evidence="1 2">Belongs to the small heat shock protein (HSP20) family.</text>
</comment>
<dbReference type="HOGENOM" id="CLU_046737_12_1_0"/>
<evidence type="ECO:0000313" key="4">
    <source>
        <dbReference type="EMBL" id="AEG33902.1"/>
    </source>
</evidence>
<dbReference type="PATRIC" id="fig|762633.3.peg.1490"/>
<accession>F6DDH6</accession>
<dbReference type="Proteomes" id="UP000009233">
    <property type="component" value="Chromosome"/>
</dbReference>
<evidence type="ECO:0000259" key="3">
    <source>
        <dbReference type="PROSITE" id="PS01031"/>
    </source>
</evidence>
<evidence type="ECO:0000256" key="1">
    <source>
        <dbReference type="PROSITE-ProRule" id="PRU00285"/>
    </source>
</evidence>
<dbReference type="AlphaFoldDB" id="F6DDH6"/>
<dbReference type="Pfam" id="PF00011">
    <property type="entry name" value="HSP20"/>
    <property type="match status" value="1"/>
</dbReference>
<evidence type="ECO:0000256" key="2">
    <source>
        <dbReference type="RuleBase" id="RU003616"/>
    </source>
</evidence>